<dbReference type="EnsemblPlants" id="Zm00001eb233550_T001">
    <property type="protein sequence ID" value="Zm00001eb233550_P001"/>
    <property type="gene ID" value="Zm00001eb233550"/>
</dbReference>
<sequence>MLATHKEIATFTEQLGTQESGKSQKMERYMRNHKTRPAHFGTFTEELAVVDWRADRVMSVVHRRLGMDAPAGGEECADESGLIVQVARQSVCLVVRVVREAAGGSGGRAPCAERDHGTWEMGMMRV</sequence>
<evidence type="ECO:0000313" key="2">
    <source>
        <dbReference type="Proteomes" id="UP000007305"/>
    </source>
</evidence>
<proteinExistence type="predicted"/>
<reference evidence="1" key="2">
    <citation type="submission" date="2019-07" db="EMBL/GenBank/DDBJ databases">
        <authorList>
            <person name="Seetharam A."/>
            <person name="Woodhouse M."/>
            <person name="Cannon E."/>
        </authorList>
    </citation>
    <scope>NUCLEOTIDE SEQUENCE [LARGE SCALE GENOMIC DNA]</scope>
    <source>
        <strain evidence="1">cv. B73</strain>
    </source>
</reference>
<name>A0A804PFE9_MAIZE</name>
<reference evidence="1" key="3">
    <citation type="submission" date="2021-05" db="UniProtKB">
        <authorList>
            <consortium name="EnsemblPlants"/>
        </authorList>
    </citation>
    <scope>IDENTIFICATION</scope>
    <source>
        <strain evidence="1">cv. B73</strain>
    </source>
</reference>
<protein>
    <submittedName>
        <fullName evidence="1">Uncharacterized protein</fullName>
    </submittedName>
</protein>
<dbReference type="Proteomes" id="UP000007305">
    <property type="component" value="Chromosome 5"/>
</dbReference>
<keyword evidence="2" id="KW-1185">Reference proteome</keyword>
<gene>
    <name evidence="1" type="primary">LOC100278031</name>
</gene>
<reference evidence="2" key="1">
    <citation type="journal article" date="2009" name="Science">
        <title>The B73 maize genome: complexity, diversity, and dynamics.</title>
        <authorList>
            <person name="Schnable P.S."/>
            <person name="Ware D."/>
            <person name="Fulton R.S."/>
            <person name="Stein J.C."/>
            <person name="Wei F."/>
            <person name="Pasternak S."/>
            <person name="Liang C."/>
            <person name="Zhang J."/>
            <person name="Fulton L."/>
            <person name="Graves T.A."/>
            <person name="Minx P."/>
            <person name="Reily A.D."/>
            <person name="Courtney L."/>
            <person name="Kruchowski S.S."/>
            <person name="Tomlinson C."/>
            <person name="Strong C."/>
            <person name="Delehaunty K."/>
            <person name="Fronick C."/>
            <person name="Courtney B."/>
            <person name="Rock S.M."/>
            <person name="Belter E."/>
            <person name="Du F."/>
            <person name="Kim K."/>
            <person name="Abbott R.M."/>
            <person name="Cotton M."/>
            <person name="Levy A."/>
            <person name="Marchetto P."/>
            <person name="Ochoa K."/>
            <person name="Jackson S.M."/>
            <person name="Gillam B."/>
            <person name="Chen W."/>
            <person name="Yan L."/>
            <person name="Higginbotham J."/>
            <person name="Cardenas M."/>
            <person name="Waligorski J."/>
            <person name="Applebaum E."/>
            <person name="Phelps L."/>
            <person name="Falcone J."/>
            <person name="Kanchi K."/>
            <person name="Thane T."/>
            <person name="Scimone A."/>
            <person name="Thane N."/>
            <person name="Henke J."/>
            <person name="Wang T."/>
            <person name="Ruppert J."/>
            <person name="Shah N."/>
            <person name="Rotter K."/>
            <person name="Hodges J."/>
            <person name="Ingenthron E."/>
            <person name="Cordes M."/>
            <person name="Kohlberg S."/>
            <person name="Sgro J."/>
            <person name="Delgado B."/>
            <person name="Mead K."/>
            <person name="Chinwalla A."/>
            <person name="Leonard S."/>
            <person name="Crouse K."/>
            <person name="Collura K."/>
            <person name="Kudrna D."/>
            <person name="Currie J."/>
            <person name="He R."/>
            <person name="Angelova A."/>
            <person name="Rajasekar S."/>
            <person name="Mueller T."/>
            <person name="Lomeli R."/>
            <person name="Scara G."/>
            <person name="Ko A."/>
            <person name="Delaney K."/>
            <person name="Wissotski M."/>
            <person name="Lopez G."/>
            <person name="Campos D."/>
            <person name="Braidotti M."/>
            <person name="Ashley E."/>
            <person name="Golser W."/>
            <person name="Kim H."/>
            <person name="Lee S."/>
            <person name="Lin J."/>
            <person name="Dujmic Z."/>
            <person name="Kim W."/>
            <person name="Talag J."/>
            <person name="Zuccolo A."/>
            <person name="Fan C."/>
            <person name="Sebastian A."/>
            <person name="Kramer M."/>
            <person name="Spiegel L."/>
            <person name="Nascimento L."/>
            <person name="Zutavern T."/>
            <person name="Miller B."/>
            <person name="Ambroise C."/>
            <person name="Muller S."/>
            <person name="Spooner W."/>
            <person name="Narechania A."/>
            <person name="Ren L."/>
            <person name="Wei S."/>
            <person name="Kumari S."/>
            <person name="Faga B."/>
            <person name="Levy M.J."/>
            <person name="McMahan L."/>
            <person name="Van Buren P."/>
            <person name="Vaughn M.W."/>
            <person name="Ying K."/>
            <person name="Yeh C.-T."/>
            <person name="Emrich S.J."/>
            <person name="Jia Y."/>
            <person name="Kalyanaraman A."/>
            <person name="Hsia A.-P."/>
            <person name="Barbazuk W.B."/>
            <person name="Baucom R.S."/>
            <person name="Brutnell T.P."/>
            <person name="Carpita N.C."/>
            <person name="Chaparro C."/>
            <person name="Chia J.-M."/>
            <person name="Deragon J.-M."/>
            <person name="Estill J.C."/>
            <person name="Fu Y."/>
            <person name="Jeddeloh J.A."/>
            <person name="Han Y."/>
            <person name="Lee H."/>
            <person name="Li P."/>
            <person name="Lisch D.R."/>
            <person name="Liu S."/>
            <person name="Liu Z."/>
            <person name="Nagel D.H."/>
            <person name="McCann M.C."/>
            <person name="SanMiguel P."/>
            <person name="Myers A.M."/>
            <person name="Nettleton D."/>
            <person name="Nguyen J."/>
            <person name="Penning B.W."/>
            <person name="Ponnala L."/>
            <person name="Schneider K.L."/>
            <person name="Schwartz D.C."/>
            <person name="Sharma A."/>
            <person name="Soderlund C."/>
            <person name="Springer N.M."/>
            <person name="Sun Q."/>
            <person name="Wang H."/>
            <person name="Waterman M."/>
            <person name="Westerman R."/>
            <person name="Wolfgruber T.K."/>
            <person name="Yang L."/>
            <person name="Yu Y."/>
            <person name="Zhang L."/>
            <person name="Zhou S."/>
            <person name="Zhu Q."/>
            <person name="Bennetzen J.L."/>
            <person name="Dawe R.K."/>
            <person name="Jiang J."/>
            <person name="Jiang N."/>
            <person name="Presting G.G."/>
            <person name="Wessler S.R."/>
            <person name="Aluru S."/>
            <person name="Martienssen R.A."/>
            <person name="Clifton S.W."/>
            <person name="McCombie W.R."/>
            <person name="Wing R.A."/>
            <person name="Wilson R.K."/>
        </authorList>
    </citation>
    <scope>NUCLEOTIDE SEQUENCE [LARGE SCALE GENOMIC DNA]</scope>
    <source>
        <strain evidence="2">cv. B73</strain>
    </source>
</reference>
<evidence type="ECO:0000313" key="1">
    <source>
        <dbReference type="EnsemblPlants" id="Zm00001eb233550_P001"/>
    </source>
</evidence>
<dbReference type="AlphaFoldDB" id="A0A804PFE9"/>
<organism evidence="1 2">
    <name type="scientific">Zea mays</name>
    <name type="common">Maize</name>
    <dbReference type="NCBI Taxonomy" id="4577"/>
    <lineage>
        <taxon>Eukaryota</taxon>
        <taxon>Viridiplantae</taxon>
        <taxon>Streptophyta</taxon>
        <taxon>Embryophyta</taxon>
        <taxon>Tracheophyta</taxon>
        <taxon>Spermatophyta</taxon>
        <taxon>Magnoliopsida</taxon>
        <taxon>Liliopsida</taxon>
        <taxon>Poales</taxon>
        <taxon>Poaceae</taxon>
        <taxon>PACMAD clade</taxon>
        <taxon>Panicoideae</taxon>
        <taxon>Andropogonodae</taxon>
        <taxon>Andropogoneae</taxon>
        <taxon>Tripsacinae</taxon>
        <taxon>Zea</taxon>
    </lineage>
</organism>
<dbReference type="Gramene" id="Zm00001eb233550_T001">
    <property type="protein sequence ID" value="Zm00001eb233550_P001"/>
    <property type="gene ID" value="Zm00001eb233550"/>
</dbReference>
<dbReference type="InParanoid" id="A0A804PFE9"/>
<accession>A0A804PFE9</accession>